<evidence type="ECO:0000256" key="1">
    <source>
        <dbReference type="ARBA" id="ARBA00012417"/>
    </source>
</evidence>
<reference evidence="8" key="1">
    <citation type="submission" date="2022-11" db="EMBL/GenBank/DDBJ databases">
        <title>Marilongibacter aestuarii gen. nov., sp. nov., isolated from tidal flat sediment.</title>
        <authorList>
            <person name="Jiayan W."/>
        </authorList>
    </citation>
    <scope>NUCLEOTIDE SEQUENCE</scope>
    <source>
        <strain evidence="8">Z1-6</strain>
    </source>
</reference>
<dbReference type="SMART" id="SM00481">
    <property type="entry name" value="POLIIIAc"/>
    <property type="match status" value="1"/>
</dbReference>
<dbReference type="Pfam" id="PF14579">
    <property type="entry name" value="HHH_6"/>
    <property type="match status" value="1"/>
</dbReference>
<dbReference type="CDD" id="cd04485">
    <property type="entry name" value="DnaE_OBF"/>
    <property type="match status" value="1"/>
</dbReference>
<sequence>MLLNCHTYYSYKFGTISIDQLIEEAIDKNYRSLVLSDINNTSAAIDFIRRCQGKDLKPVLGIDFRNGAEQKYIGIAKNNQGFRELNEHLTFHLHSGKEFADRAPIFLNAFVVYPVGSIHPKHLNRDEFIGVRPSEINKLFGDLRNYPEKLVILQPVTFRNKRDFNVHRLLRTMDNNTLLSRLPKSEEASPNEIMQPREEIFYQFRDFPQIIENTQGLIGSCSIDFTFKQNKNKKCYTSSSEEDFKLLSKLAWDGILYRFGEPSPRVVARMEKELKIIRQMDFSSYFLINWDLVEYARSQGCYYVGRGSGANSMVAYLLRITDVDPLELDLYFERFINPSRQSPPDFDLDFASRDRDRITRYIFDRHDWNKTALVGTYITFQYKSMIRELGKVFGLPAHEIEKLQATKDFNSLDDIGKLVLQYSQLIHGFPSHLSVHSSGILISEEPISTYTATIMPPKGFPTIHFSMLEAEDLGFAKFDILGQRGLSKIEDAIRLVQENRGDEIDIHDLKTYKDDVRIKELLKHGNTIGCFYVESPAMRMLLTKLEADDYLRLVAASSIIRPGVAQSGMMREYILRYRDRSRCVEAQKEAPALYELLEETYGVMVYQEDVIKVAHLFAGLTLAESDILRRGMSWKFKQRNEFGKIKDKFFSNCEEKGYDYGLVTRVWTQIESFANYAFSKGHSASYAVESYQALFIKAYYPLEYIVATINNGGGFYRTELYVHEARMHGAKIFPPCINRSENQTVINGNVIHLGFGFLKSLETTTINAILNERYRGGYYRSLQDFLGRVRISLEQLSILIRVGAFNFTRKSKKELLWNAHFILAKSRKTAPERTLFEQEVKEFTIPELYYHPLENAYDEIELLEFPVTRSPFELLEDLRLPQTLAADLPQLINQNVAIVGSLVHVKRTRTSGAKTMSFGVFIDFEGHWIDTVQFPEVAVRYPFTGGGCYLIKGKVVEEFGFVSIEVVELYRLPNENLEEPSTRLKVPGSAVSKPELPGKYPVKKNNQLGIQSNYLAKVGFRK</sequence>
<comment type="catalytic activity">
    <reaction evidence="6">
        <text>DNA(n) + a 2'-deoxyribonucleoside 5'-triphosphate = DNA(n+1) + diphosphate</text>
        <dbReference type="Rhea" id="RHEA:22508"/>
        <dbReference type="Rhea" id="RHEA-COMP:17339"/>
        <dbReference type="Rhea" id="RHEA-COMP:17340"/>
        <dbReference type="ChEBI" id="CHEBI:33019"/>
        <dbReference type="ChEBI" id="CHEBI:61560"/>
        <dbReference type="ChEBI" id="CHEBI:173112"/>
        <dbReference type="EC" id="2.7.7.7"/>
    </reaction>
</comment>
<keyword evidence="9" id="KW-1185">Reference proteome</keyword>
<evidence type="ECO:0000256" key="2">
    <source>
        <dbReference type="ARBA" id="ARBA00022679"/>
    </source>
</evidence>
<dbReference type="Pfam" id="PF07733">
    <property type="entry name" value="DNA_pol3_alpha"/>
    <property type="match status" value="1"/>
</dbReference>
<dbReference type="EC" id="2.7.7.7" evidence="1"/>
<dbReference type="Pfam" id="PF17657">
    <property type="entry name" value="DNA_pol3_finger"/>
    <property type="match status" value="1"/>
</dbReference>
<dbReference type="RefSeq" id="WP_343334594.1">
    <property type="nucleotide sequence ID" value="NZ_JAPOHD010000031.1"/>
</dbReference>
<dbReference type="CDD" id="cd07431">
    <property type="entry name" value="PHP_PolIIIA"/>
    <property type="match status" value="1"/>
</dbReference>
<dbReference type="GO" id="GO:0008408">
    <property type="term" value="F:3'-5' exonuclease activity"/>
    <property type="evidence" value="ECO:0007669"/>
    <property type="project" value="InterPro"/>
</dbReference>
<evidence type="ECO:0000259" key="7">
    <source>
        <dbReference type="SMART" id="SM00481"/>
    </source>
</evidence>
<organism evidence="8 9">
    <name type="scientific">Draconibacterium aestuarii</name>
    <dbReference type="NCBI Taxonomy" id="2998507"/>
    <lineage>
        <taxon>Bacteria</taxon>
        <taxon>Pseudomonadati</taxon>
        <taxon>Bacteroidota</taxon>
        <taxon>Bacteroidia</taxon>
        <taxon>Marinilabiliales</taxon>
        <taxon>Prolixibacteraceae</taxon>
        <taxon>Draconibacterium</taxon>
    </lineage>
</organism>
<accession>A0A9X3F827</accession>
<dbReference type="InterPro" id="IPR003141">
    <property type="entry name" value="Pol/His_phosphatase_N"/>
</dbReference>
<dbReference type="PANTHER" id="PTHR32294">
    <property type="entry name" value="DNA POLYMERASE III SUBUNIT ALPHA"/>
    <property type="match status" value="1"/>
</dbReference>
<dbReference type="Proteomes" id="UP001145087">
    <property type="component" value="Unassembled WGS sequence"/>
</dbReference>
<gene>
    <name evidence="8" type="primary">dnaE</name>
    <name evidence="8" type="ORF">OU798_18085</name>
</gene>
<evidence type="ECO:0000256" key="5">
    <source>
        <dbReference type="ARBA" id="ARBA00022932"/>
    </source>
</evidence>
<keyword evidence="2 8" id="KW-0808">Transferase</keyword>
<dbReference type="InterPro" id="IPR029460">
    <property type="entry name" value="DNAPol_HHH"/>
</dbReference>
<evidence type="ECO:0000313" key="8">
    <source>
        <dbReference type="EMBL" id="MCY1722269.1"/>
    </source>
</evidence>
<protein>
    <recommendedName>
        <fullName evidence="1">DNA-directed DNA polymerase</fullName>
        <ecNumber evidence="1">2.7.7.7</ecNumber>
    </recommendedName>
</protein>
<dbReference type="InterPro" id="IPR011708">
    <property type="entry name" value="DNA_pol3_alpha_NTPase_dom"/>
</dbReference>
<evidence type="ECO:0000256" key="3">
    <source>
        <dbReference type="ARBA" id="ARBA00022695"/>
    </source>
</evidence>
<proteinExistence type="predicted"/>
<dbReference type="NCBIfam" id="TIGR00594">
    <property type="entry name" value="polc"/>
    <property type="match status" value="1"/>
</dbReference>
<name>A0A9X3F827_9BACT</name>
<dbReference type="EMBL" id="JAPOHD010000031">
    <property type="protein sequence ID" value="MCY1722269.1"/>
    <property type="molecule type" value="Genomic_DNA"/>
</dbReference>
<evidence type="ECO:0000256" key="4">
    <source>
        <dbReference type="ARBA" id="ARBA00022705"/>
    </source>
</evidence>
<evidence type="ECO:0000313" key="9">
    <source>
        <dbReference type="Proteomes" id="UP001145087"/>
    </source>
</evidence>
<dbReference type="AlphaFoldDB" id="A0A9X3F827"/>
<dbReference type="Gene3D" id="3.20.20.140">
    <property type="entry name" value="Metal-dependent hydrolases"/>
    <property type="match status" value="2"/>
</dbReference>
<keyword evidence="5" id="KW-0239">DNA-directed DNA polymerase</keyword>
<dbReference type="InterPro" id="IPR004013">
    <property type="entry name" value="PHP_dom"/>
</dbReference>
<comment type="caution">
    <text evidence="8">The sequence shown here is derived from an EMBL/GenBank/DDBJ whole genome shotgun (WGS) entry which is preliminary data.</text>
</comment>
<dbReference type="GO" id="GO:0006260">
    <property type="term" value="P:DNA replication"/>
    <property type="evidence" value="ECO:0007669"/>
    <property type="project" value="UniProtKB-KW"/>
</dbReference>
<keyword evidence="3 8" id="KW-0548">Nucleotidyltransferase</keyword>
<dbReference type="Gene3D" id="1.10.150.870">
    <property type="match status" value="1"/>
</dbReference>
<feature type="domain" description="Polymerase/histidinol phosphatase N-terminal" evidence="7">
    <location>
        <begin position="1"/>
        <end position="68"/>
    </location>
</feature>
<keyword evidence="4" id="KW-0235">DNA replication</keyword>
<dbReference type="InterPro" id="IPR040982">
    <property type="entry name" value="DNA_pol3_finger"/>
</dbReference>
<dbReference type="GO" id="GO:0003887">
    <property type="term" value="F:DNA-directed DNA polymerase activity"/>
    <property type="evidence" value="ECO:0007669"/>
    <property type="project" value="UniProtKB-KW"/>
</dbReference>
<dbReference type="Pfam" id="PF02811">
    <property type="entry name" value="PHP"/>
    <property type="match status" value="1"/>
</dbReference>
<dbReference type="InterPro" id="IPR004805">
    <property type="entry name" value="DnaE2/DnaE/PolC"/>
</dbReference>
<evidence type="ECO:0000256" key="6">
    <source>
        <dbReference type="ARBA" id="ARBA00049244"/>
    </source>
</evidence>